<dbReference type="EMBL" id="LN609528">
    <property type="protein sequence ID" value="CEF62418.1"/>
    <property type="molecule type" value="Genomic_DNA"/>
</dbReference>
<dbReference type="InterPro" id="IPR000086">
    <property type="entry name" value="NUDIX_hydrolase_dom"/>
</dbReference>
<dbReference type="GO" id="GO:0051287">
    <property type="term" value="F:NAD binding"/>
    <property type="evidence" value="ECO:0007669"/>
    <property type="project" value="TreeGrafter"/>
</dbReference>
<dbReference type="Proteomes" id="UP000035682">
    <property type="component" value="Unplaced"/>
</dbReference>
<dbReference type="GO" id="GO:0047631">
    <property type="term" value="F:ADP-ribose diphosphatase activity"/>
    <property type="evidence" value="ECO:0007669"/>
    <property type="project" value="TreeGrafter"/>
</dbReference>
<protein>
    <submittedName>
        <fullName evidence="5 7">Nucleoside diphosphate-linked moiety X motif 6</fullName>
    </submittedName>
</protein>
<accession>A0A090MUT1</accession>
<dbReference type="Gene3D" id="3.90.79.10">
    <property type="entry name" value="Nucleoside Triphosphate Pyrophosphohydrolase"/>
    <property type="match status" value="1"/>
</dbReference>
<dbReference type="AlphaFoldDB" id="A0A090MUT1"/>
<comment type="similarity">
    <text evidence="1 3">Belongs to the Nudix hydrolase family.</text>
</comment>
<dbReference type="CTD" id="36374783"/>
<dbReference type="InterPro" id="IPR003293">
    <property type="entry name" value="Nudix_hydrolase6-like"/>
</dbReference>
<evidence type="ECO:0000313" key="8">
    <source>
        <dbReference type="WormBase" id="SRAE_1000069100"/>
    </source>
</evidence>
<dbReference type="OrthoDB" id="447842at2759"/>
<dbReference type="GeneID" id="36374783"/>
<dbReference type="RefSeq" id="XP_024501620.1">
    <property type="nucleotide sequence ID" value="XM_024647554.1"/>
</dbReference>
<evidence type="ECO:0000256" key="3">
    <source>
        <dbReference type="RuleBase" id="RU003476"/>
    </source>
</evidence>
<dbReference type="WormBase" id="SRAE_1000069100">
    <property type="protein sequence ID" value="SRP00149"/>
    <property type="gene ID" value="WBGene00257288"/>
</dbReference>
<name>A0A090MUT1_STRRB</name>
<keyword evidence="2 3" id="KW-0378">Hydrolase</keyword>
<dbReference type="OMA" id="HAHGGNF"/>
<proteinExistence type="inferred from homology"/>
<dbReference type="PRINTS" id="PR00502">
    <property type="entry name" value="NUDIXFAMILY"/>
</dbReference>
<dbReference type="InterPro" id="IPR020476">
    <property type="entry name" value="Nudix_hydrolase"/>
</dbReference>
<reference evidence="5 6" key="1">
    <citation type="submission" date="2014-09" db="EMBL/GenBank/DDBJ databases">
        <authorList>
            <person name="Martin A.A."/>
        </authorList>
    </citation>
    <scope>NUCLEOTIDE SEQUENCE</scope>
    <source>
        <strain evidence="6">ED321</strain>
        <strain evidence="5">ED321 Heterogonic</strain>
    </source>
</reference>
<dbReference type="CDD" id="cd04670">
    <property type="entry name" value="NUDIX_ASFGF2_Nudt6"/>
    <property type="match status" value="1"/>
</dbReference>
<evidence type="ECO:0000313" key="6">
    <source>
        <dbReference type="Proteomes" id="UP000035682"/>
    </source>
</evidence>
<evidence type="ECO:0000313" key="7">
    <source>
        <dbReference type="WBParaSite" id="SRAE_1000069100.1"/>
    </source>
</evidence>
<dbReference type="PANTHER" id="PTHR13994">
    <property type="entry name" value="NUDIX HYDROLASE RELATED"/>
    <property type="match status" value="1"/>
</dbReference>
<dbReference type="Pfam" id="PF00293">
    <property type="entry name" value="NUDIX"/>
    <property type="match status" value="1"/>
</dbReference>
<dbReference type="Gene3D" id="3.40.630.30">
    <property type="match status" value="1"/>
</dbReference>
<dbReference type="PANTHER" id="PTHR13994:SF13">
    <property type="entry name" value="FI03680P"/>
    <property type="match status" value="1"/>
</dbReference>
<sequence>MASIKEQINTYLDGRKDKYNGLIVNSNAYKNILSINDLKNVLEYSETLWREKHYNCIWIKVNIEQSDWVPILTKVGFKYHHAQENFAMLTKWLSTTKKSSLPRYPFTTIGVGGITINSKGQILLMREKKGNYLGWKFPGGLQDYGEEIEDTAIREVKEETGVETISEGIICFRHSHQTPYPNCSDIYFLVALKPKDESKIDIVICPDETEAARWFTREEIKIISGIEIHDFHLNIIELYDNWKKAPEKDLQSNALPTELSWLEGGVKVNFLTASWYENAEI</sequence>
<dbReference type="SUPFAM" id="SSF55811">
    <property type="entry name" value="Nudix"/>
    <property type="match status" value="1"/>
</dbReference>
<evidence type="ECO:0000259" key="4">
    <source>
        <dbReference type="PROSITE" id="PS51462"/>
    </source>
</evidence>
<dbReference type="GO" id="GO:0035529">
    <property type="term" value="F:NADH pyrophosphatase activity"/>
    <property type="evidence" value="ECO:0007669"/>
    <property type="project" value="TreeGrafter"/>
</dbReference>
<dbReference type="Pfam" id="PF18290">
    <property type="entry name" value="Nudix_hydro"/>
    <property type="match status" value="1"/>
</dbReference>
<gene>
    <name evidence="5 7 8" type="ORF">SRAE_1000069100</name>
</gene>
<keyword evidence="6" id="KW-1185">Reference proteome</keyword>
<dbReference type="PROSITE" id="PS51462">
    <property type="entry name" value="NUDIX"/>
    <property type="match status" value="1"/>
</dbReference>
<dbReference type="InterPro" id="IPR040618">
    <property type="entry name" value="Pre-Nudix"/>
</dbReference>
<feature type="domain" description="Nudix hydrolase" evidence="4">
    <location>
        <begin position="106"/>
        <end position="239"/>
    </location>
</feature>
<dbReference type="PROSITE" id="PS00893">
    <property type="entry name" value="NUDIX_BOX"/>
    <property type="match status" value="1"/>
</dbReference>
<dbReference type="InterPro" id="IPR020084">
    <property type="entry name" value="NUDIX_hydrolase_CS"/>
</dbReference>
<reference evidence="7" key="2">
    <citation type="submission" date="2020-12" db="UniProtKB">
        <authorList>
            <consortium name="WormBaseParasite"/>
        </authorList>
    </citation>
    <scope>IDENTIFICATION</scope>
</reference>
<dbReference type="WBParaSite" id="SRAE_1000069100.1">
    <property type="protein sequence ID" value="SRAE_1000069100.1"/>
    <property type="gene ID" value="WBGene00257288"/>
</dbReference>
<evidence type="ECO:0000256" key="2">
    <source>
        <dbReference type="ARBA" id="ARBA00022801"/>
    </source>
</evidence>
<evidence type="ECO:0000256" key="1">
    <source>
        <dbReference type="ARBA" id="ARBA00005582"/>
    </source>
</evidence>
<dbReference type="InterPro" id="IPR015797">
    <property type="entry name" value="NUDIX_hydrolase-like_dom_sf"/>
</dbReference>
<evidence type="ECO:0000313" key="5">
    <source>
        <dbReference type="EMBL" id="CEF62418.1"/>
    </source>
</evidence>
<organism evidence="5">
    <name type="scientific">Strongyloides ratti</name>
    <name type="common">Parasitic roundworm</name>
    <dbReference type="NCBI Taxonomy" id="34506"/>
    <lineage>
        <taxon>Eukaryota</taxon>
        <taxon>Metazoa</taxon>
        <taxon>Ecdysozoa</taxon>
        <taxon>Nematoda</taxon>
        <taxon>Chromadorea</taxon>
        <taxon>Rhabditida</taxon>
        <taxon>Tylenchina</taxon>
        <taxon>Panagrolaimomorpha</taxon>
        <taxon>Strongyloidoidea</taxon>
        <taxon>Strongyloididae</taxon>
        <taxon>Strongyloides</taxon>
    </lineage>
</organism>